<dbReference type="InterPro" id="IPR003595">
    <property type="entry name" value="Tyr_Pase_cat"/>
</dbReference>
<dbReference type="PRINTS" id="PR00014">
    <property type="entry name" value="FNTYPEIII"/>
</dbReference>
<evidence type="ECO:0000256" key="9">
    <source>
        <dbReference type="ARBA" id="ARBA00023180"/>
    </source>
</evidence>
<keyword evidence="3 10" id="KW-0812">Transmembrane</keyword>
<dbReference type="eggNOG" id="KOG3510">
    <property type="taxonomic scope" value="Eukaryota"/>
</dbReference>
<feature type="domain" description="Fibronectin type-III" evidence="13">
    <location>
        <begin position="1226"/>
        <end position="1312"/>
    </location>
</feature>
<feature type="domain" description="Fibronectin type-III" evidence="13">
    <location>
        <begin position="158"/>
        <end position="254"/>
    </location>
</feature>
<dbReference type="SMART" id="SM00194">
    <property type="entry name" value="PTPc"/>
    <property type="match status" value="1"/>
</dbReference>
<feature type="domain" description="Fibronectin type-III" evidence="13">
    <location>
        <begin position="647"/>
        <end position="739"/>
    </location>
</feature>
<evidence type="ECO:0000256" key="6">
    <source>
        <dbReference type="ARBA" id="ARBA00022912"/>
    </source>
</evidence>
<dbReference type="CDD" id="cd00063">
    <property type="entry name" value="FN3"/>
    <property type="match status" value="17"/>
</dbReference>
<dbReference type="Gene3D" id="2.60.40.10">
    <property type="entry name" value="Immunoglobulins"/>
    <property type="match status" value="17"/>
</dbReference>
<dbReference type="Pfam" id="PF00102">
    <property type="entry name" value="Y_phosphatase"/>
    <property type="match status" value="1"/>
</dbReference>
<evidence type="ECO:0008006" key="16">
    <source>
        <dbReference type="Google" id="ProtNLM"/>
    </source>
</evidence>
<dbReference type="InterPro" id="IPR050713">
    <property type="entry name" value="RTP_Phos/Ushers"/>
</dbReference>
<evidence type="ECO:0000313" key="15">
    <source>
        <dbReference type="Proteomes" id="UP000007875"/>
    </source>
</evidence>
<name>H2ZP80_CIOSA</name>
<evidence type="ECO:0000259" key="13">
    <source>
        <dbReference type="PROSITE" id="PS50853"/>
    </source>
</evidence>
<dbReference type="Gene3D" id="3.90.190.10">
    <property type="entry name" value="Protein tyrosine phosphatase superfamily"/>
    <property type="match status" value="1"/>
</dbReference>
<dbReference type="PROSITE" id="PS50055">
    <property type="entry name" value="TYR_PHOSPHATASE_PTP"/>
    <property type="match status" value="1"/>
</dbReference>
<dbReference type="GO" id="GO:0004725">
    <property type="term" value="F:protein tyrosine phosphatase activity"/>
    <property type="evidence" value="ECO:0007669"/>
    <property type="project" value="InterPro"/>
</dbReference>
<dbReference type="eggNOG" id="KOG0791">
    <property type="taxonomic scope" value="Eukaryota"/>
</dbReference>
<keyword evidence="6" id="KW-0904">Protein phosphatase</keyword>
<feature type="domain" description="Fibronectin type-III" evidence="13">
    <location>
        <begin position="744"/>
        <end position="834"/>
    </location>
</feature>
<dbReference type="Ensembl" id="ENSCSAVT00000019606.1">
    <property type="protein sequence ID" value="ENSCSAVP00000019396.1"/>
    <property type="gene ID" value="ENSCSAVG00000011374.1"/>
</dbReference>
<protein>
    <recommendedName>
        <fullName evidence="16">Protein-tyrosine-phosphatase</fullName>
    </recommendedName>
</protein>
<evidence type="ECO:0000259" key="12">
    <source>
        <dbReference type="PROSITE" id="PS50056"/>
    </source>
</evidence>
<dbReference type="STRING" id="51511.ENSCSAVP00000019396"/>
<feature type="domain" description="Fibronectin type-III" evidence="13">
    <location>
        <begin position="1316"/>
        <end position="1406"/>
    </location>
</feature>
<sequence length="2229" mass="248373">LLVYKDDFNTKNLMTQQTSVDINDLTPGSSYVIDICVIFGSVKSYNVTNEITTYIIAEPGTPTALVLKPVSTTELLTEWEIPLNPNGIIRRYIIRFKQNYPHPSTNYTLIETNQTRYLLGNLEPGAEYVALFAAVNSAGVGNFTESYFFKMPESKPGPVSDLHVSSVNAISATVAWQPPEQPNGEIIRYVLNISTDHLPVLSVDLLKRSNSDKNLCLFDHKSKSDKTALVSVTSSLQNNSVTEALNDEIYFDPLCPVFVNVTSLLPFTLYRFRVTAWTSSGEGDSRIREEMTLEDVPDDPPRHVRLTSATHTSLNVTWFPPNQPNGIVTYTIAVLQSDKMFQSNLTYYDINELRPFTKYGVMVRAETSVGVSPWSEILFADTQQGRPGSVQNLTAQVETSRSVTLQWNPPINPNGVITGYWIFAKVKNVTQLTLWLEGVSLNSGVNLRTLQDVPSSPPINLSYYNVSSTAVNITWDEPLEANGVIIKYVVYYMTKDTFLDVTVTERFALIKDLKIFSPYEVRVRPYTLLGDGPASGTLLIHTDEDFPASPVRNVTSKNITSSVVELSWTPPLIINGRARSYTVYTVVLLNSYNAFNSYSNKTSAFLTNLRVFTAYKVQVACQTKKGLGNILSKTIFIQTEEGQPATPPFNVSYQNLTSTKVRLTWRRPLVPNGIIQFYEISLTSKNNKTIRATTENDVTAVTVDHLTAYSEYTATVRANTKFGDGSQQSHALTIHTLEDVPGSPVTNVTYVNLTSSSIGLEWSLPKEPNGKILKYSIRYSMLEGNMNQYKAVNDTFVELFDLNKYTRYNVSVSAHTVAGEGPPAYISLHTDEDEPESAPYDIIFQQYNSTTIALTWRPPVKPNGIIVNYTVYYSNEDKVMTKTTTKPRTVLRNLEKFTEYEVYLTASTKLGNGGKISAIETFQTLEDAPADPPRDVVVKALSSTSISVGWSTPATPNGQIQFYTVFYTDKISAVHATNVTTVISMNRSTSSSKILLQITNGTNAVIKDLNKYSDYLVWVSGSTALGDGNQLSDAKKVRTMEDVPDNGVSDLSALAINATTIKVTWQPGIPLTGPTFFHIQYVLNNTPVHDLNFISFQPHTEYVIKVYPRVVGVYDAGPVSSIVVTTMESAPSSPVQNLHVVYVTETIVKLKWKPPSEANGVITSYTITVTKQNYNKTKTGNETETVIEDLRANSHYNVSVTSSTKIGEGPSTILLFRTKEGVPQDAVTDIQLINLTSDSALIKWLAPRQPNGVITHYTVHYGRNSTIQTNVTEATLRDLHPFQLYWIEVYPWTSAGIGVKPSEKMAIKTKESAPTAPTSLNCSVASNFSVKISWDLPMRTNGIIRGYNLEYRSMDKNKVKFVQPSQTKQIISNLKPFANYLIKLRAINLAGKGQWTHCNVTTLEGYADAPPQLQLKNLSDRSITIEWSRPLQWNGRFHGYLITYKPPDSCPNPANDTQVCSFTSNLTSVTLEALSKYRAYNISVGSITGRGVGTMRDIFVSTLVGVPDSPVRDVHVTVVSSTSINVTWNLPSSYAGPTTYKLYSELVPLYDYFDHTAQYLRVHNHENNSPFSVGLDEDTTYGVIVTTMTTVGELSSIPVSIDTKEDAPSDFPESVGVATVLNNSSSVHVLFKEPLDPNGKLINYTIQHRRLEDSKLQSIVVSVDQLTAPTTEHEPYSVSVSGLLGGRYYQFRVRAATAVGNGPWSLWTNKVLLPTTAPPVPDTWPEVMNKIDDTSTMASVTSSTITVKKPCMFSNENGPIASLSVIIAEDGGNIEAEPTYWSQAFPLQPSPPYKVLVSENPTDYCNTRKRRSINEKGFVIGTSDCPSELNTHCNGPLKSSTDYRVKFRAETSNGLKTDTEFSEIIRTSPSFLATHMTLLIGIGAAIGLFTILVVISAVFLRLVMQYSIQYGFLNNVFPIMETSIHTNMAFIGEASMDDKVQEESVHGNEFSRPVFRDEFPNHVSSLSQNKNKGFSLEFDDIRGIPYAGTTAIAENSCNKTKNRTTKLVPFDHCRVKIEGIPAIQGSNYINASYIPGLDSPEQYIATQTPLDHTKKDFWRMLWETGSTNIVMLCGSVNAGKKRCDEFWPKKQTEYFGNLAVQMKEEIRHDEWIIRQFIVTMRDKVRHVTQHHFIKWPQLEQAENSLPLVRFIKNYRLLRDRSINPTIVMCSNGSGRCGVFIGLLRILDNNGRDVDVFGTVAALRKYRPYMVQTLSEYIYLHQCVLKFIDD</sequence>
<reference evidence="14" key="2">
    <citation type="submission" date="2025-08" db="UniProtKB">
        <authorList>
            <consortium name="Ensembl"/>
        </authorList>
    </citation>
    <scope>IDENTIFICATION</scope>
</reference>
<evidence type="ECO:0000313" key="14">
    <source>
        <dbReference type="Ensembl" id="ENSCSAVP00000019396.1"/>
    </source>
</evidence>
<proteinExistence type="inferred from homology"/>
<dbReference type="InterPro" id="IPR029021">
    <property type="entry name" value="Prot-tyrosine_phosphatase-like"/>
</dbReference>
<dbReference type="InterPro" id="IPR000242">
    <property type="entry name" value="PTP_cat"/>
</dbReference>
<feature type="domain" description="Fibronectin type-III" evidence="13">
    <location>
        <begin position="1510"/>
        <end position="1606"/>
    </location>
</feature>
<reference evidence="15" key="1">
    <citation type="submission" date="2003-08" db="EMBL/GenBank/DDBJ databases">
        <authorList>
            <person name="Birren B."/>
            <person name="Nusbaum C."/>
            <person name="Abebe A."/>
            <person name="Abouelleil A."/>
            <person name="Adekoya E."/>
            <person name="Ait-zahra M."/>
            <person name="Allen N."/>
            <person name="Allen T."/>
            <person name="An P."/>
            <person name="Anderson M."/>
            <person name="Anderson S."/>
            <person name="Arachchi H."/>
            <person name="Armbruster J."/>
            <person name="Bachantsang P."/>
            <person name="Baldwin J."/>
            <person name="Barry A."/>
            <person name="Bayul T."/>
            <person name="Blitshsteyn B."/>
            <person name="Bloom T."/>
            <person name="Blye J."/>
            <person name="Boguslavskiy L."/>
            <person name="Borowsky M."/>
            <person name="Boukhgalter B."/>
            <person name="Brunache A."/>
            <person name="Butler J."/>
            <person name="Calixte N."/>
            <person name="Calvo S."/>
            <person name="Camarata J."/>
            <person name="Campo K."/>
            <person name="Chang J."/>
            <person name="Cheshatsang Y."/>
            <person name="Citroen M."/>
            <person name="Collymore A."/>
            <person name="Considine T."/>
            <person name="Cook A."/>
            <person name="Cooke P."/>
            <person name="Corum B."/>
            <person name="Cuomo C."/>
            <person name="David R."/>
            <person name="Dawoe T."/>
            <person name="Degray S."/>
            <person name="Dodge S."/>
            <person name="Dooley K."/>
            <person name="Dorje P."/>
            <person name="Dorjee K."/>
            <person name="Dorris L."/>
            <person name="Duffey N."/>
            <person name="Dupes A."/>
            <person name="Elkins T."/>
            <person name="Engels R."/>
            <person name="Erickson J."/>
            <person name="Farina A."/>
            <person name="Faro S."/>
            <person name="Ferreira P."/>
            <person name="Fischer H."/>
            <person name="Fitzgerald M."/>
            <person name="Foley K."/>
            <person name="Gage D."/>
            <person name="Galagan J."/>
            <person name="Gearin G."/>
            <person name="Gnerre S."/>
            <person name="Gnirke A."/>
            <person name="Goyette A."/>
            <person name="Graham J."/>
            <person name="Grandbois E."/>
            <person name="Gyaltsen K."/>
            <person name="Hafez N."/>
            <person name="Hagopian D."/>
            <person name="Hagos B."/>
            <person name="Hall J."/>
            <person name="Hatcher B."/>
            <person name="Heller A."/>
            <person name="Higgins H."/>
            <person name="Honan T."/>
            <person name="Horn A."/>
            <person name="Houde N."/>
            <person name="Hughes L."/>
            <person name="Hulme W."/>
            <person name="Husby E."/>
            <person name="Iliev I."/>
            <person name="Jaffe D."/>
            <person name="Jones C."/>
            <person name="Kamal M."/>
            <person name="Kamat A."/>
            <person name="Kamvysselis M."/>
            <person name="Karlsson E."/>
            <person name="Kells C."/>
            <person name="Kieu A."/>
            <person name="Kisner P."/>
            <person name="Kodira C."/>
            <person name="Kulbokas E."/>
            <person name="Labutti K."/>
            <person name="Lama D."/>
            <person name="Landers T."/>
            <person name="Leger J."/>
            <person name="Levine S."/>
            <person name="Lewis D."/>
            <person name="Lewis T."/>
            <person name="Lindblad-toh K."/>
            <person name="Liu X."/>
            <person name="Lokyitsang T."/>
            <person name="Lokyitsang Y."/>
            <person name="Lucien O."/>
            <person name="Lui A."/>
            <person name="Ma L.J."/>
            <person name="Mabbitt R."/>
            <person name="Macdonald J."/>
            <person name="Maclean C."/>
            <person name="Major J."/>
            <person name="Manning J."/>
            <person name="Marabella R."/>
            <person name="Maru K."/>
            <person name="Matthews C."/>
            <person name="Mauceli E."/>
            <person name="Mccarthy M."/>
            <person name="Mcdonough S."/>
            <person name="Mcghee T."/>
            <person name="Meldrim J."/>
            <person name="Meneus L."/>
            <person name="Mesirov J."/>
            <person name="Mihalev A."/>
            <person name="Mihova T."/>
            <person name="Mikkelsen T."/>
            <person name="Mlenga V."/>
            <person name="Moru K."/>
            <person name="Mozes J."/>
            <person name="Mulrain L."/>
            <person name="Munson G."/>
            <person name="Naylor J."/>
            <person name="Newes C."/>
            <person name="Nguyen C."/>
            <person name="Nguyen N."/>
            <person name="Nguyen T."/>
            <person name="Nicol R."/>
            <person name="Nielsen C."/>
            <person name="Nizzari M."/>
            <person name="Norbu C."/>
            <person name="Norbu N."/>
            <person name="O'donnell P."/>
            <person name="Okoawo O."/>
            <person name="O'leary S."/>
            <person name="Omotosho B."/>
            <person name="O'neill K."/>
            <person name="Osman S."/>
            <person name="Parker S."/>
            <person name="Perrin D."/>
            <person name="Phunkhang P."/>
            <person name="Piqani B."/>
            <person name="Purcell S."/>
            <person name="Rachupka T."/>
            <person name="Ramasamy U."/>
            <person name="Rameau R."/>
            <person name="Ray V."/>
            <person name="Raymond C."/>
            <person name="Retta R."/>
            <person name="Richardson S."/>
            <person name="Rise C."/>
            <person name="Rodriguez J."/>
            <person name="Rogers J."/>
            <person name="Rogov P."/>
            <person name="Rutman M."/>
            <person name="Schupbach R."/>
            <person name="Seaman C."/>
            <person name="Settipalli S."/>
            <person name="Sharpe T."/>
            <person name="Sheridan J."/>
            <person name="Sherpa N."/>
            <person name="Shi J."/>
            <person name="Smirnov S."/>
            <person name="Smith C."/>
            <person name="Sougnez C."/>
            <person name="Spencer B."/>
            <person name="Stalker J."/>
            <person name="Stange-thomann N."/>
            <person name="Stavropoulos S."/>
            <person name="Stetson K."/>
            <person name="Stone C."/>
            <person name="Stone S."/>
            <person name="Stubbs M."/>
            <person name="Talamas J."/>
            <person name="Tchuinga P."/>
            <person name="Tenzing P."/>
            <person name="Tesfaye S."/>
            <person name="Theodore J."/>
            <person name="Thoulutsang Y."/>
            <person name="Topham K."/>
            <person name="Towey S."/>
            <person name="Tsamla T."/>
            <person name="Tsomo N."/>
            <person name="Vallee D."/>
            <person name="Vassiliev H."/>
            <person name="Venkataraman V."/>
            <person name="Vinson J."/>
            <person name="Vo A."/>
            <person name="Wade C."/>
            <person name="Wang S."/>
            <person name="Wangchuk T."/>
            <person name="Wangdi T."/>
            <person name="Whittaker C."/>
            <person name="Wilkinson J."/>
            <person name="Wu Y."/>
            <person name="Wyman D."/>
            <person name="Yadav S."/>
            <person name="Yang S."/>
            <person name="Yang X."/>
            <person name="Yeager S."/>
            <person name="Yee E."/>
            <person name="Young G."/>
            <person name="Zainoun J."/>
            <person name="Zembeck L."/>
            <person name="Zimmer A."/>
            <person name="Zody M."/>
            <person name="Lander E."/>
        </authorList>
    </citation>
    <scope>NUCLEOTIDE SEQUENCE [LARGE SCALE GENOMIC DNA]</scope>
</reference>
<dbReference type="SMART" id="SM00060">
    <property type="entry name" value="FN3"/>
    <property type="match status" value="17"/>
</dbReference>
<dbReference type="SUPFAM" id="SSF52799">
    <property type="entry name" value="(Phosphotyrosine protein) phosphatases II"/>
    <property type="match status" value="1"/>
</dbReference>
<feature type="domain" description="Fibronectin type-III" evidence="13">
    <location>
        <begin position="838"/>
        <end position="927"/>
    </location>
</feature>
<feature type="domain" description="Fibronectin type-III" evidence="13">
    <location>
        <begin position="1611"/>
        <end position="1719"/>
    </location>
</feature>
<dbReference type="SUPFAM" id="SSF49265">
    <property type="entry name" value="Fibronectin type III"/>
    <property type="match status" value="9"/>
</dbReference>
<dbReference type="PANTHER" id="PTHR46957:SF3">
    <property type="entry name" value="CYTOKINE RECEPTOR"/>
    <property type="match status" value="1"/>
</dbReference>
<dbReference type="HOGENOM" id="CLU_000621_0_0_1"/>
<dbReference type="InterPro" id="IPR036116">
    <property type="entry name" value="FN3_sf"/>
</dbReference>
<keyword evidence="9" id="KW-0325">Glycoprotein</keyword>
<organism evidence="14 15">
    <name type="scientific">Ciona savignyi</name>
    <name type="common">Pacific transparent sea squirt</name>
    <dbReference type="NCBI Taxonomy" id="51511"/>
    <lineage>
        <taxon>Eukaryota</taxon>
        <taxon>Metazoa</taxon>
        <taxon>Chordata</taxon>
        <taxon>Tunicata</taxon>
        <taxon>Ascidiacea</taxon>
        <taxon>Phlebobranchia</taxon>
        <taxon>Cionidae</taxon>
        <taxon>Ciona</taxon>
    </lineage>
</organism>
<keyword evidence="15" id="KW-1185">Reference proteome</keyword>
<evidence type="ECO:0000256" key="5">
    <source>
        <dbReference type="ARBA" id="ARBA00022801"/>
    </source>
</evidence>
<dbReference type="PROSITE" id="PS50056">
    <property type="entry name" value="TYR_PHOSPHATASE_2"/>
    <property type="match status" value="1"/>
</dbReference>
<keyword evidence="8 10" id="KW-0472">Membrane</keyword>
<dbReference type="GO" id="GO:0016020">
    <property type="term" value="C:membrane"/>
    <property type="evidence" value="ECO:0007669"/>
    <property type="project" value="UniProtKB-SubCell"/>
</dbReference>
<feature type="transmembrane region" description="Helical" evidence="10">
    <location>
        <begin position="1876"/>
        <end position="1900"/>
    </location>
</feature>
<keyword evidence="4" id="KW-0732">Signal</keyword>
<dbReference type="SMART" id="SM00404">
    <property type="entry name" value="PTPc_motif"/>
    <property type="match status" value="1"/>
</dbReference>
<feature type="domain" description="Fibronectin type-III" evidence="13">
    <location>
        <begin position="932"/>
        <end position="1042"/>
    </location>
</feature>
<evidence type="ECO:0000256" key="2">
    <source>
        <dbReference type="ARBA" id="ARBA00009580"/>
    </source>
</evidence>
<dbReference type="OMA" id="YYTVYIW"/>
<comment type="similarity">
    <text evidence="2">Belongs to the protein-tyrosine phosphatase family.</text>
</comment>
<dbReference type="PROSITE" id="PS50853">
    <property type="entry name" value="FN3"/>
    <property type="match status" value="15"/>
</dbReference>
<feature type="domain" description="Tyrosine-protein phosphatase" evidence="11">
    <location>
        <begin position="1974"/>
        <end position="2226"/>
    </location>
</feature>
<dbReference type="InterPro" id="IPR000387">
    <property type="entry name" value="Tyr_Pase_dom"/>
</dbReference>
<evidence type="ECO:0000256" key="8">
    <source>
        <dbReference type="ARBA" id="ARBA00023136"/>
    </source>
</evidence>
<keyword evidence="7 10" id="KW-1133">Transmembrane helix</keyword>
<feature type="domain" description="Fibronectin type-III" evidence="13">
    <location>
        <begin position="550"/>
        <end position="642"/>
    </location>
</feature>
<dbReference type="Pfam" id="PF00041">
    <property type="entry name" value="fn3"/>
    <property type="match status" value="14"/>
</dbReference>
<dbReference type="Proteomes" id="UP000007875">
    <property type="component" value="Unassembled WGS sequence"/>
</dbReference>
<feature type="domain" description="Fibronectin type-III" evidence="13">
    <location>
        <begin position="1134"/>
        <end position="1221"/>
    </location>
</feature>
<evidence type="ECO:0000256" key="10">
    <source>
        <dbReference type="SAM" id="Phobius"/>
    </source>
</evidence>
<feature type="domain" description="Fibronectin type-III" evidence="13">
    <location>
        <begin position="1409"/>
        <end position="1509"/>
    </location>
</feature>
<evidence type="ECO:0000256" key="3">
    <source>
        <dbReference type="ARBA" id="ARBA00022692"/>
    </source>
</evidence>
<dbReference type="InterPro" id="IPR013783">
    <property type="entry name" value="Ig-like_fold"/>
</dbReference>
<accession>H2ZP80</accession>
<reference evidence="14" key="3">
    <citation type="submission" date="2025-09" db="UniProtKB">
        <authorList>
            <consortium name="Ensembl"/>
        </authorList>
    </citation>
    <scope>IDENTIFICATION</scope>
</reference>
<dbReference type="GeneTree" id="ENSGT00940000159215"/>
<feature type="domain" description="Fibronectin type-III" evidence="13">
    <location>
        <begin position="457"/>
        <end position="545"/>
    </location>
</feature>
<comment type="subcellular location">
    <subcellularLocation>
        <location evidence="1">Membrane</location>
        <topology evidence="1">Single-pass membrane protein</topology>
    </subcellularLocation>
</comment>
<dbReference type="PANTHER" id="PTHR46957">
    <property type="entry name" value="CYTOKINE RECEPTOR"/>
    <property type="match status" value="1"/>
</dbReference>
<evidence type="ECO:0000256" key="7">
    <source>
        <dbReference type="ARBA" id="ARBA00022989"/>
    </source>
</evidence>
<evidence type="ECO:0000256" key="1">
    <source>
        <dbReference type="ARBA" id="ARBA00004167"/>
    </source>
</evidence>
<feature type="domain" description="Fibronectin type-III" evidence="13">
    <location>
        <begin position="300"/>
        <end position="385"/>
    </location>
</feature>
<keyword evidence="5" id="KW-0378">Hydrolase</keyword>
<feature type="domain" description="Tyrosine specific protein phosphatases" evidence="12">
    <location>
        <begin position="2142"/>
        <end position="2217"/>
    </location>
</feature>
<dbReference type="InterPro" id="IPR003961">
    <property type="entry name" value="FN3_dom"/>
</dbReference>
<dbReference type="PRINTS" id="PR00700">
    <property type="entry name" value="PRTYPHPHTASE"/>
</dbReference>
<feature type="domain" description="Fibronectin type-III" evidence="13">
    <location>
        <begin position="61"/>
        <end position="154"/>
    </location>
</feature>
<evidence type="ECO:0000259" key="11">
    <source>
        <dbReference type="PROSITE" id="PS50055"/>
    </source>
</evidence>
<dbReference type="InParanoid" id="H2ZP80"/>
<evidence type="ECO:0000256" key="4">
    <source>
        <dbReference type="ARBA" id="ARBA00022729"/>
    </source>
</evidence>